<accession>A0A0W1AJM6</accession>
<organism evidence="2 3">
    <name type="scientific">Legionella worsleiensis</name>
    <dbReference type="NCBI Taxonomy" id="45076"/>
    <lineage>
        <taxon>Bacteria</taxon>
        <taxon>Pseudomonadati</taxon>
        <taxon>Pseudomonadota</taxon>
        <taxon>Gammaproteobacteria</taxon>
        <taxon>Legionellales</taxon>
        <taxon>Legionellaceae</taxon>
        <taxon>Legionella</taxon>
    </lineage>
</organism>
<comment type="caution">
    <text evidence="2">The sequence shown here is derived from an EMBL/GenBank/DDBJ whole genome shotgun (WGS) entry which is preliminary data.</text>
</comment>
<dbReference type="STRING" id="45076.Lwor_0532"/>
<name>A0A0W1AJM6_9GAMM</name>
<evidence type="ECO:0000313" key="3">
    <source>
        <dbReference type="Proteomes" id="UP000054662"/>
    </source>
</evidence>
<reference evidence="2 3" key="1">
    <citation type="submission" date="2015-11" db="EMBL/GenBank/DDBJ databases">
        <title>Genomic analysis of 38 Legionella species identifies large and diverse effector repertoires.</title>
        <authorList>
            <person name="Burstein D."/>
            <person name="Amaro F."/>
            <person name="Zusman T."/>
            <person name="Lifshitz Z."/>
            <person name="Cohen O."/>
            <person name="Gilbert J.A."/>
            <person name="Pupko T."/>
            <person name="Shuman H.A."/>
            <person name="Segal G."/>
        </authorList>
    </citation>
    <scope>NUCLEOTIDE SEQUENCE [LARGE SCALE GENOMIC DNA]</scope>
    <source>
        <strain evidence="2 3">ATCC 49508</strain>
    </source>
</reference>
<dbReference type="Gene3D" id="3.40.50.10610">
    <property type="entry name" value="ABC-type transport auxiliary lipoprotein component"/>
    <property type="match status" value="1"/>
</dbReference>
<dbReference type="OrthoDB" id="7063250at2"/>
<feature type="domain" description="ABC-type transport auxiliary lipoprotein component" evidence="1">
    <location>
        <begin position="28"/>
        <end position="186"/>
    </location>
</feature>
<dbReference type="Proteomes" id="UP000054662">
    <property type="component" value="Unassembled WGS sequence"/>
</dbReference>
<protein>
    <recommendedName>
        <fullName evidence="1">ABC-type transport auxiliary lipoprotein component domain-containing protein</fullName>
    </recommendedName>
</protein>
<gene>
    <name evidence="2" type="ORF">Lwor_0532</name>
</gene>
<dbReference type="InterPro" id="IPR005586">
    <property type="entry name" value="ABC_trans_aux"/>
</dbReference>
<dbReference type="SUPFAM" id="SSF159594">
    <property type="entry name" value="XCC0632-like"/>
    <property type="match status" value="1"/>
</dbReference>
<dbReference type="AlphaFoldDB" id="A0A0W1AJM6"/>
<evidence type="ECO:0000259" key="1">
    <source>
        <dbReference type="Pfam" id="PF03886"/>
    </source>
</evidence>
<dbReference type="EMBL" id="LNZC01000004">
    <property type="protein sequence ID" value="KTD81494.1"/>
    <property type="molecule type" value="Genomic_DNA"/>
</dbReference>
<dbReference type="PROSITE" id="PS51257">
    <property type="entry name" value="PROKAR_LIPOPROTEIN"/>
    <property type="match status" value="1"/>
</dbReference>
<dbReference type="PATRIC" id="fig|45076.6.peg.587"/>
<proteinExistence type="predicted"/>
<evidence type="ECO:0000313" key="2">
    <source>
        <dbReference type="EMBL" id="KTD81494.1"/>
    </source>
</evidence>
<dbReference type="RefSeq" id="WP_115090977.1">
    <property type="nucleotide sequence ID" value="NZ_CBCRUR010000006.1"/>
</dbReference>
<keyword evidence="3" id="KW-1185">Reference proteome</keyword>
<sequence length="199" mass="22498">MSMSRLVVITVLGFMLCACGRSKQPEFYLLHPLPFKSVPVAGHTFLTIGLEPIHTPAFTEKPQLVIHDGLNRVTLDEFHQWAESLDKNIKGVIKTNLNTLIPGIVIEDAPWDIDFKPDYTLQIDIAEFKIDKHGDSSLRASYSISRQDNVLKKYDRYYHLHTAILTVDALVESMNSNLNSFTQDMAKSLIALKSDKIAR</sequence>
<dbReference type="Pfam" id="PF03886">
    <property type="entry name" value="ABC_trans_aux"/>
    <property type="match status" value="1"/>
</dbReference>